<dbReference type="Pfam" id="PF01571">
    <property type="entry name" value="GCV_T"/>
    <property type="match status" value="1"/>
</dbReference>
<dbReference type="KEGG" id="kim:G3T16_02845"/>
<dbReference type="PANTHER" id="PTHR22602:SF0">
    <property type="entry name" value="TRANSFERASE CAF17, MITOCHONDRIAL-RELATED"/>
    <property type="match status" value="1"/>
</dbReference>
<dbReference type="Gene3D" id="3.30.70.1400">
    <property type="entry name" value="Aminomethyltransferase beta-barrel domains"/>
    <property type="match status" value="1"/>
</dbReference>
<feature type="domain" description="GCVT N-terminal" evidence="2">
    <location>
        <begin position="14"/>
        <end position="120"/>
    </location>
</feature>
<gene>
    <name evidence="3" type="ORF">G3T16_02845</name>
</gene>
<evidence type="ECO:0000256" key="1">
    <source>
        <dbReference type="PIRSR" id="PIRSR006487-1"/>
    </source>
</evidence>
<dbReference type="InterPro" id="IPR045179">
    <property type="entry name" value="YgfZ/GcvT"/>
</dbReference>
<name>A0A6C0TXH4_9GAMM</name>
<organism evidence="3 4">
    <name type="scientific">Kineobactrum salinum</name>
    <dbReference type="NCBI Taxonomy" id="2708301"/>
    <lineage>
        <taxon>Bacteria</taxon>
        <taxon>Pseudomonadati</taxon>
        <taxon>Pseudomonadota</taxon>
        <taxon>Gammaproteobacteria</taxon>
        <taxon>Cellvibrionales</taxon>
        <taxon>Halieaceae</taxon>
        <taxon>Kineobactrum</taxon>
    </lineage>
</organism>
<dbReference type="InterPro" id="IPR006222">
    <property type="entry name" value="GCVT_N"/>
</dbReference>
<evidence type="ECO:0000259" key="2">
    <source>
        <dbReference type="Pfam" id="PF01571"/>
    </source>
</evidence>
<dbReference type="Gene3D" id="2.40.30.160">
    <property type="match status" value="1"/>
</dbReference>
<reference evidence="3 4" key="1">
    <citation type="submission" date="2020-02" db="EMBL/GenBank/DDBJ databases">
        <title>Genome sequencing for Kineobactrum sp. M2.</title>
        <authorList>
            <person name="Park S.-J."/>
        </authorList>
    </citation>
    <scope>NUCLEOTIDE SEQUENCE [LARGE SCALE GENOMIC DNA]</scope>
    <source>
        <strain evidence="3 4">M2</strain>
    </source>
</reference>
<dbReference type="GO" id="GO:0016226">
    <property type="term" value="P:iron-sulfur cluster assembly"/>
    <property type="evidence" value="ECO:0007669"/>
    <property type="project" value="TreeGrafter"/>
</dbReference>
<dbReference type="Proteomes" id="UP000477680">
    <property type="component" value="Chromosome"/>
</dbReference>
<protein>
    <submittedName>
        <fullName evidence="3">Folate-binding protein YgfZ</fullName>
    </submittedName>
</protein>
<dbReference type="PIRSF" id="PIRSF006487">
    <property type="entry name" value="GcvT"/>
    <property type="match status" value="1"/>
</dbReference>
<accession>A0A6C0TXH4</accession>
<dbReference type="PANTHER" id="PTHR22602">
    <property type="entry name" value="TRANSFERASE CAF17, MITOCHONDRIAL-RELATED"/>
    <property type="match status" value="1"/>
</dbReference>
<dbReference type="InterPro" id="IPR017703">
    <property type="entry name" value="YgfZ/GCV_T_CS"/>
</dbReference>
<proteinExistence type="predicted"/>
<sequence length="311" mass="33499">MPASYIAPAAEALLHVTGSDALDFLQNQTSCDLRELETGRACYGVYCTPQGRVVCDFLALQAAPDHLILRLRHDILEQTVSTLARFAMFSKVNLQPQLDHWQLLVCWGERAGPALAALYPQLPAGALDCVSQDGALLVQLDASGSRFECLIDNRAQPQLAQQLAGQLAAGDETEWHALTLQDGIARIEAATVAQFLPEQLNYDLTGHINFRKGCYPGQEVIARMHYRGKAKRRMLLMQLPAGALPAAGAPLYHQGGERVVGNIVNSAATGTGTLALVTTTRAGVDGDLRLAPDASAPPLQQLSLPYPVELE</sequence>
<dbReference type="RefSeq" id="WP_163493741.1">
    <property type="nucleotide sequence ID" value="NZ_CP048711.1"/>
</dbReference>
<dbReference type="EMBL" id="CP048711">
    <property type="protein sequence ID" value="QIB64491.1"/>
    <property type="molecule type" value="Genomic_DNA"/>
</dbReference>
<dbReference type="AlphaFoldDB" id="A0A6C0TXH4"/>
<feature type="binding site" evidence="1">
    <location>
        <position position="148"/>
    </location>
    <ligand>
        <name>substrate</name>
    </ligand>
</feature>
<dbReference type="Gene3D" id="3.30.70.1630">
    <property type="match status" value="1"/>
</dbReference>
<evidence type="ECO:0000313" key="4">
    <source>
        <dbReference type="Proteomes" id="UP000477680"/>
    </source>
</evidence>
<keyword evidence="4" id="KW-1185">Reference proteome</keyword>
<dbReference type="SUPFAM" id="SSF103025">
    <property type="entry name" value="Folate-binding domain"/>
    <property type="match status" value="1"/>
</dbReference>
<evidence type="ECO:0000313" key="3">
    <source>
        <dbReference type="EMBL" id="QIB64491.1"/>
    </source>
</evidence>
<dbReference type="NCBIfam" id="TIGR03317">
    <property type="entry name" value="ygfZ_signature"/>
    <property type="match status" value="1"/>
</dbReference>